<dbReference type="Pfam" id="PF00359">
    <property type="entry name" value="PTS_EIIA_2"/>
    <property type="match status" value="1"/>
</dbReference>
<organism evidence="2 3">
    <name type="scientific">Heyndrickxia ginsengihumi</name>
    <dbReference type="NCBI Taxonomy" id="363870"/>
    <lineage>
        <taxon>Bacteria</taxon>
        <taxon>Bacillati</taxon>
        <taxon>Bacillota</taxon>
        <taxon>Bacilli</taxon>
        <taxon>Bacillales</taxon>
        <taxon>Bacillaceae</taxon>
        <taxon>Heyndrickxia</taxon>
    </lineage>
</organism>
<dbReference type="PANTHER" id="PTHR47738:SF3">
    <property type="entry name" value="PHOSPHOTRANSFERASE SYSTEM MANNITOL_FRUCTOSE-SPECIFIC IIA DOMAIN CONTAINING PROTEIN"/>
    <property type="match status" value="1"/>
</dbReference>
<dbReference type="EMBL" id="JRUN01000056">
    <property type="protein sequence ID" value="KHD84489.1"/>
    <property type="molecule type" value="Genomic_DNA"/>
</dbReference>
<gene>
    <name evidence="2" type="ORF">NG54_15130</name>
</gene>
<dbReference type="InterPro" id="IPR002178">
    <property type="entry name" value="PTS_EIIA_type-2_dom"/>
</dbReference>
<dbReference type="STRING" id="363870.NG54_15130"/>
<dbReference type="InterPro" id="IPR016152">
    <property type="entry name" value="PTrfase/Anion_transptr"/>
</dbReference>
<dbReference type="SUPFAM" id="SSF55804">
    <property type="entry name" value="Phoshotransferase/anion transport protein"/>
    <property type="match status" value="1"/>
</dbReference>
<dbReference type="PANTHER" id="PTHR47738">
    <property type="entry name" value="PTS SYSTEM FRUCTOSE-LIKE EIIA COMPONENT-RELATED"/>
    <property type="match status" value="1"/>
</dbReference>
<proteinExistence type="predicted"/>
<feature type="domain" description="PTS EIIA type-2" evidence="1">
    <location>
        <begin position="6"/>
        <end position="153"/>
    </location>
</feature>
<dbReference type="AlphaFoldDB" id="A0A0A6VD84"/>
<protein>
    <recommendedName>
        <fullName evidence="1">PTS EIIA type-2 domain-containing protein</fullName>
    </recommendedName>
</protein>
<name>A0A0A6VD84_9BACI</name>
<comment type="caution">
    <text evidence="2">The sequence shown here is derived from an EMBL/GenBank/DDBJ whole genome shotgun (WGS) entry which is preliminary data.</text>
</comment>
<evidence type="ECO:0000313" key="2">
    <source>
        <dbReference type="EMBL" id="KHD84489.1"/>
    </source>
</evidence>
<dbReference type="CDD" id="cd00211">
    <property type="entry name" value="PTS_IIA_fru"/>
    <property type="match status" value="1"/>
</dbReference>
<reference evidence="2 3" key="1">
    <citation type="submission" date="2014-10" db="EMBL/GenBank/DDBJ databases">
        <title>Draft genome of phytase producing Bacillus ginsengihumi strain M2.11.</title>
        <authorList>
            <person name="Toymentseva A."/>
            <person name="Boulygina E.A."/>
            <person name="Kazakov S.V."/>
            <person name="Kayumov I."/>
            <person name="Suleimanova A.D."/>
            <person name="Mardanova A.M."/>
            <person name="Maria S.N."/>
            <person name="Sergey M.Y."/>
            <person name="Sharipova M.R."/>
        </authorList>
    </citation>
    <scope>NUCLEOTIDE SEQUENCE [LARGE SCALE GENOMIC DNA]</scope>
    <source>
        <strain evidence="2 3">M2.11</strain>
    </source>
</reference>
<sequence>MKGGEVIVPKIIVNTRLQVGNCKEIIERLGVQMLEAGYVKDTYIEAVLQREDILPTGLKTGLVNVAIPHTDVTHVNESAISMTTLNRPVKFYLMEDPSQEIDVDIVFLLAVKEPEEQVQLLKNLIAIFQNEELLAQMKDIEDENSLNQVIKASLELV</sequence>
<accession>A0A0A6VD84</accession>
<dbReference type="Gene3D" id="3.40.930.10">
    <property type="entry name" value="Mannitol-specific EII, Chain A"/>
    <property type="match status" value="1"/>
</dbReference>
<evidence type="ECO:0000313" key="3">
    <source>
        <dbReference type="Proteomes" id="UP000030588"/>
    </source>
</evidence>
<dbReference type="PROSITE" id="PS51094">
    <property type="entry name" value="PTS_EIIA_TYPE_2"/>
    <property type="match status" value="1"/>
</dbReference>
<evidence type="ECO:0000259" key="1">
    <source>
        <dbReference type="PROSITE" id="PS51094"/>
    </source>
</evidence>
<dbReference type="Proteomes" id="UP000030588">
    <property type="component" value="Unassembled WGS sequence"/>
</dbReference>
<dbReference type="InterPro" id="IPR051541">
    <property type="entry name" value="PTS_SugarTrans_NitroReg"/>
</dbReference>